<dbReference type="OrthoDB" id="9766690at2"/>
<feature type="transmembrane region" description="Helical" evidence="7">
    <location>
        <begin position="341"/>
        <end position="363"/>
    </location>
</feature>
<comment type="subcellular location">
    <subcellularLocation>
        <location evidence="1">Cell membrane</location>
        <topology evidence="1">Multi-pass membrane protein</topology>
    </subcellularLocation>
</comment>
<evidence type="ECO:0000256" key="1">
    <source>
        <dbReference type="ARBA" id="ARBA00004651"/>
    </source>
</evidence>
<keyword evidence="3" id="KW-1003">Cell membrane</keyword>
<evidence type="ECO:0000256" key="6">
    <source>
        <dbReference type="ARBA" id="ARBA00023136"/>
    </source>
</evidence>
<gene>
    <name evidence="8" type="primary">gltP_2</name>
    <name evidence="8" type="ORF">NF27_FX00270</name>
</gene>
<dbReference type="Pfam" id="PF00375">
    <property type="entry name" value="SDF"/>
    <property type="match status" value="1"/>
</dbReference>
<feature type="transmembrane region" description="Helical" evidence="7">
    <location>
        <begin position="6"/>
        <end position="23"/>
    </location>
</feature>
<evidence type="ECO:0000313" key="9">
    <source>
        <dbReference type="Proteomes" id="UP000031258"/>
    </source>
</evidence>
<feature type="transmembrane region" description="Helical" evidence="7">
    <location>
        <begin position="318"/>
        <end position="335"/>
    </location>
</feature>
<dbReference type="InterPro" id="IPR036458">
    <property type="entry name" value="Na:dicarbo_symporter_sf"/>
</dbReference>
<dbReference type="AlphaFoldDB" id="A0A0C1MXV4"/>
<sequence>MKIKLWQKVMAGMVLGIISGYILKEQALILKPIGTLFINMIKMVVIPLIFFSILNGVTNMNDASTFGRVGSKAFFAYCFTTIFAVMIGLGFAIIFKPGVGLNIQLGTESVTHVQKSALEILMDIVPTNPIQAMAASNTMQVVVFAFFTGFALILIGDKGREVKNLVVSASHLVFKMIELVIKLTPYGVFAIMSWVVGVYGLDVMFSLGKFVLVVMGALSVQYILFGVMLFVFAGLNPLPFYKKMINTQMLAFATVSSKATLATAIKELQNKVGVSKQSASFLLPLGASINMDATAIYLGICSVFFAQVVGMELGMTQYLMIILTCTLGSIGAAGFPGGAMVMMGMVLTSVGLPLEGMSIILGVDRFLEMLRTTVNITGDCTITVLIDKSEGTFNKKIYYSEEKDDEEDYD</sequence>
<dbReference type="PANTHER" id="PTHR42865">
    <property type="entry name" value="PROTON/GLUTAMATE-ASPARTATE SYMPORTER"/>
    <property type="match status" value="1"/>
</dbReference>
<dbReference type="PANTHER" id="PTHR42865:SF7">
    <property type="entry name" value="PROTON_GLUTAMATE-ASPARTATE SYMPORTER"/>
    <property type="match status" value="1"/>
</dbReference>
<organism evidence="8 9">
    <name type="scientific">Candidatus Jidaibacter acanthamoebae</name>
    <dbReference type="NCBI Taxonomy" id="86105"/>
    <lineage>
        <taxon>Bacteria</taxon>
        <taxon>Pseudomonadati</taxon>
        <taxon>Pseudomonadota</taxon>
        <taxon>Alphaproteobacteria</taxon>
        <taxon>Rickettsiales</taxon>
        <taxon>Candidatus Midichloriaceae</taxon>
        <taxon>Candidatus Jidaibacter</taxon>
    </lineage>
</organism>
<dbReference type="SUPFAM" id="SSF118215">
    <property type="entry name" value="Proton glutamate symport protein"/>
    <property type="match status" value="1"/>
</dbReference>
<protein>
    <submittedName>
        <fullName evidence="8">Proton/sodium-glutamate symport protein</fullName>
    </submittedName>
</protein>
<feature type="transmembrane region" description="Helical" evidence="7">
    <location>
        <begin position="74"/>
        <end position="95"/>
    </location>
</feature>
<dbReference type="Gene3D" id="1.10.3860.10">
    <property type="entry name" value="Sodium:dicarboxylate symporter"/>
    <property type="match status" value="1"/>
</dbReference>
<dbReference type="GO" id="GO:0005886">
    <property type="term" value="C:plasma membrane"/>
    <property type="evidence" value="ECO:0007669"/>
    <property type="project" value="UniProtKB-SubCell"/>
</dbReference>
<proteinExistence type="predicted"/>
<keyword evidence="9" id="KW-1185">Reference proteome</keyword>
<evidence type="ECO:0000313" key="8">
    <source>
        <dbReference type="EMBL" id="KIE04766.1"/>
    </source>
</evidence>
<keyword evidence="6 7" id="KW-0472">Membrane</keyword>
<feature type="transmembrane region" description="Helical" evidence="7">
    <location>
        <begin position="210"/>
        <end position="235"/>
    </location>
</feature>
<keyword evidence="2" id="KW-0813">Transport</keyword>
<dbReference type="Proteomes" id="UP000031258">
    <property type="component" value="Unassembled WGS sequence"/>
</dbReference>
<dbReference type="PRINTS" id="PR00173">
    <property type="entry name" value="EDTRNSPORT"/>
</dbReference>
<dbReference type="RefSeq" id="WP_053332681.1">
    <property type="nucleotide sequence ID" value="NZ_JSWE01000146.1"/>
</dbReference>
<feature type="transmembrane region" description="Helical" evidence="7">
    <location>
        <begin position="35"/>
        <end position="54"/>
    </location>
</feature>
<dbReference type="PATRIC" id="fig|86105.3.peg.1445"/>
<feature type="transmembrane region" description="Helical" evidence="7">
    <location>
        <begin position="176"/>
        <end position="198"/>
    </location>
</feature>
<feature type="transmembrane region" description="Helical" evidence="7">
    <location>
        <begin position="138"/>
        <end position="156"/>
    </location>
</feature>
<keyword evidence="4 7" id="KW-0812">Transmembrane</keyword>
<dbReference type="InterPro" id="IPR001991">
    <property type="entry name" value="Na-dicarboxylate_symporter"/>
</dbReference>
<comment type="caution">
    <text evidence="8">The sequence shown here is derived from an EMBL/GenBank/DDBJ whole genome shotgun (WGS) entry which is preliminary data.</text>
</comment>
<dbReference type="STRING" id="86105.NF27_FX00270"/>
<evidence type="ECO:0000256" key="5">
    <source>
        <dbReference type="ARBA" id="ARBA00022989"/>
    </source>
</evidence>
<dbReference type="EMBL" id="JSWE01000146">
    <property type="protein sequence ID" value="KIE04766.1"/>
    <property type="molecule type" value="Genomic_DNA"/>
</dbReference>
<dbReference type="GO" id="GO:0015293">
    <property type="term" value="F:symporter activity"/>
    <property type="evidence" value="ECO:0007669"/>
    <property type="project" value="UniProtKB-KW"/>
</dbReference>
<reference evidence="8 9" key="1">
    <citation type="submission" date="2014-11" db="EMBL/GenBank/DDBJ databases">
        <title>A Rickettsiales Symbiont of Amoebae With Ancient Features.</title>
        <authorList>
            <person name="Schulz F."/>
            <person name="Martijn J."/>
            <person name="Wascher F."/>
            <person name="Kostanjsek R."/>
            <person name="Ettema T.J."/>
            <person name="Horn M."/>
        </authorList>
    </citation>
    <scope>NUCLEOTIDE SEQUENCE [LARGE SCALE GENOMIC DNA]</scope>
    <source>
        <strain evidence="8 9">UWC36</strain>
    </source>
</reference>
<name>A0A0C1MXV4_9RICK</name>
<keyword evidence="5 7" id="KW-1133">Transmembrane helix</keyword>
<evidence type="ECO:0000256" key="3">
    <source>
        <dbReference type="ARBA" id="ARBA00022475"/>
    </source>
</evidence>
<evidence type="ECO:0000256" key="2">
    <source>
        <dbReference type="ARBA" id="ARBA00022448"/>
    </source>
</evidence>
<evidence type="ECO:0000256" key="7">
    <source>
        <dbReference type="SAM" id="Phobius"/>
    </source>
</evidence>
<accession>A0A0C1MXV4</accession>
<evidence type="ECO:0000256" key="4">
    <source>
        <dbReference type="ARBA" id="ARBA00022692"/>
    </source>
</evidence>
<feature type="transmembrane region" description="Helical" evidence="7">
    <location>
        <begin position="281"/>
        <end position="306"/>
    </location>
</feature>